<keyword evidence="3" id="KW-1185">Reference proteome</keyword>
<evidence type="ECO:0000256" key="1">
    <source>
        <dbReference type="SAM" id="Coils"/>
    </source>
</evidence>
<accession>A0AAD9UMP4</accession>
<dbReference type="GeneID" id="94337218"/>
<dbReference type="KEGG" id="bdw:94337218"/>
<dbReference type="EMBL" id="JALLKP010000004">
    <property type="protein sequence ID" value="KAK2195248.1"/>
    <property type="molecule type" value="Genomic_DNA"/>
</dbReference>
<protein>
    <submittedName>
        <fullName evidence="2">Uncharacterized protein</fullName>
    </submittedName>
</protein>
<gene>
    <name evidence="2" type="ORF">BdWA1_002921</name>
</gene>
<sequence length="292" mass="33086">MTHSNSVVFLSAAKKRIDEIVMQRGGSEHPAEIVKIASDLSQHIHDTIAFFQLCNVDNAVAAVKSYEENVQANPNAHAQTQLEHSISQLQVEAEKAVGFLDYADLLLKCTRALLFSDPRSQNKILISHRDQLNRLIKDKAALQDAIDKQRQHLEILDNEIALHEAKLKEMEMYLSSKLNELQRNKCTRGLNLTQEGSLQVISQRLENCNMLLEALNASPLTLIENSDNKIVYRYTSENNESHDITISECQRRNLKCTIEPEAPEAQEYISRHLKDCKTRIDIAAIVQEGFSI</sequence>
<keyword evidence="1" id="KW-0175">Coiled coil</keyword>
<organism evidence="2 3">
    <name type="scientific">Babesia duncani</name>
    <dbReference type="NCBI Taxonomy" id="323732"/>
    <lineage>
        <taxon>Eukaryota</taxon>
        <taxon>Sar</taxon>
        <taxon>Alveolata</taxon>
        <taxon>Apicomplexa</taxon>
        <taxon>Aconoidasida</taxon>
        <taxon>Piroplasmida</taxon>
        <taxon>Babesiidae</taxon>
        <taxon>Babesia</taxon>
    </lineage>
</organism>
<name>A0AAD9UMP4_9APIC</name>
<evidence type="ECO:0000313" key="3">
    <source>
        <dbReference type="Proteomes" id="UP001214638"/>
    </source>
</evidence>
<dbReference type="AlphaFoldDB" id="A0AAD9UMP4"/>
<comment type="caution">
    <text evidence="2">The sequence shown here is derived from an EMBL/GenBank/DDBJ whole genome shotgun (WGS) entry which is preliminary data.</text>
</comment>
<evidence type="ECO:0000313" key="2">
    <source>
        <dbReference type="EMBL" id="KAK2195248.1"/>
    </source>
</evidence>
<proteinExistence type="predicted"/>
<dbReference type="RefSeq" id="XP_067802091.1">
    <property type="nucleotide sequence ID" value="XM_067947940.1"/>
</dbReference>
<dbReference type="Proteomes" id="UP001214638">
    <property type="component" value="Unassembled WGS sequence"/>
</dbReference>
<reference evidence="2" key="1">
    <citation type="journal article" date="2023" name="Nat. Microbiol.">
        <title>Babesia duncani multi-omics identifies virulence factors and drug targets.</title>
        <authorList>
            <person name="Singh P."/>
            <person name="Lonardi S."/>
            <person name="Liang Q."/>
            <person name="Vydyam P."/>
            <person name="Khabirova E."/>
            <person name="Fang T."/>
            <person name="Gihaz S."/>
            <person name="Thekkiniath J."/>
            <person name="Munshi M."/>
            <person name="Abel S."/>
            <person name="Ciampossin L."/>
            <person name="Batugedara G."/>
            <person name="Gupta M."/>
            <person name="Lu X.M."/>
            <person name="Lenz T."/>
            <person name="Chakravarty S."/>
            <person name="Cornillot E."/>
            <person name="Hu Y."/>
            <person name="Ma W."/>
            <person name="Gonzalez L.M."/>
            <person name="Sanchez S."/>
            <person name="Estrada K."/>
            <person name="Sanchez-Flores A."/>
            <person name="Montero E."/>
            <person name="Harb O.S."/>
            <person name="Le Roch K.G."/>
            <person name="Mamoun C.B."/>
        </authorList>
    </citation>
    <scope>NUCLEOTIDE SEQUENCE</scope>
    <source>
        <strain evidence="2">WA1</strain>
    </source>
</reference>
<feature type="coiled-coil region" evidence="1">
    <location>
        <begin position="125"/>
        <end position="173"/>
    </location>
</feature>